<accession>A0A1I2FMC5</accession>
<reference evidence="2" key="1">
    <citation type="submission" date="2016-10" db="EMBL/GenBank/DDBJ databases">
        <authorList>
            <person name="Varghese N."/>
            <person name="Submissions S."/>
        </authorList>
    </citation>
    <scope>NUCLEOTIDE SEQUENCE [LARGE SCALE GENOMIC DNA]</scope>
    <source>
        <strain evidence="2">UNC178MFTsu3.1</strain>
    </source>
</reference>
<proteinExistence type="predicted"/>
<evidence type="ECO:0000313" key="1">
    <source>
        <dbReference type="EMBL" id="SFF05969.1"/>
    </source>
</evidence>
<sequence>MEVFDGEPTRPMAPIAFGERYASTAKHMVGIVCADCVKSTLFRTVDDVAPYGSGVPISVRRLLPIV</sequence>
<keyword evidence="2" id="KW-1185">Reference proteome</keyword>
<name>A0A1I2FMC5_9GAMM</name>
<dbReference type="EMBL" id="FONH01000006">
    <property type="protein sequence ID" value="SFF05969.1"/>
    <property type="molecule type" value="Genomic_DNA"/>
</dbReference>
<organism evidence="1 2">
    <name type="scientific">Dyella marensis</name>
    <dbReference type="NCBI Taxonomy" id="500610"/>
    <lineage>
        <taxon>Bacteria</taxon>
        <taxon>Pseudomonadati</taxon>
        <taxon>Pseudomonadota</taxon>
        <taxon>Gammaproteobacteria</taxon>
        <taxon>Lysobacterales</taxon>
        <taxon>Rhodanobacteraceae</taxon>
        <taxon>Dyella</taxon>
    </lineage>
</organism>
<dbReference type="AlphaFoldDB" id="A0A1I2FMC5"/>
<protein>
    <submittedName>
        <fullName evidence="1">Uncharacterized protein</fullName>
    </submittedName>
</protein>
<evidence type="ECO:0000313" key="2">
    <source>
        <dbReference type="Proteomes" id="UP000199477"/>
    </source>
</evidence>
<dbReference type="Proteomes" id="UP000199477">
    <property type="component" value="Unassembled WGS sequence"/>
</dbReference>
<gene>
    <name evidence="1" type="ORF">SAMN02799615_02344</name>
</gene>